<evidence type="ECO:0000256" key="3">
    <source>
        <dbReference type="ARBA" id="ARBA00022777"/>
    </source>
</evidence>
<organism evidence="6 7">
    <name type="scientific">Crucibulum laeve</name>
    <dbReference type="NCBI Taxonomy" id="68775"/>
    <lineage>
        <taxon>Eukaryota</taxon>
        <taxon>Fungi</taxon>
        <taxon>Dikarya</taxon>
        <taxon>Basidiomycota</taxon>
        <taxon>Agaricomycotina</taxon>
        <taxon>Agaricomycetes</taxon>
        <taxon>Agaricomycetidae</taxon>
        <taxon>Agaricales</taxon>
        <taxon>Agaricineae</taxon>
        <taxon>Nidulariaceae</taxon>
        <taxon>Crucibulum</taxon>
    </lineage>
</organism>
<dbReference type="GO" id="GO:0032958">
    <property type="term" value="P:inositol phosphate biosynthetic process"/>
    <property type="evidence" value="ECO:0007669"/>
    <property type="project" value="InterPro"/>
</dbReference>
<dbReference type="EMBL" id="ML213669">
    <property type="protein sequence ID" value="TFK32604.1"/>
    <property type="molecule type" value="Genomic_DNA"/>
</dbReference>
<name>A0A5C3LHN4_9AGAR</name>
<reference evidence="6 7" key="1">
    <citation type="journal article" date="2019" name="Nat. Ecol. Evol.">
        <title>Megaphylogeny resolves global patterns of mushroom evolution.</title>
        <authorList>
            <person name="Varga T."/>
            <person name="Krizsan K."/>
            <person name="Foldi C."/>
            <person name="Dima B."/>
            <person name="Sanchez-Garcia M."/>
            <person name="Sanchez-Ramirez S."/>
            <person name="Szollosi G.J."/>
            <person name="Szarkandi J.G."/>
            <person name="Papp V."/>
            <person name="Albert L."/>
            <person name="Andreopoulos W."/>
            <person name="Angelini C."/>
            <person name="Antonin V."/>
            <person name="Barry K.W."/>
            <person name="Bougher N.L."/>
            <person name="Buchanan P."/>
            <person name="Buyck B."/>
            <person name="Bense V."/>
            <person name="Catcheside P."/>
            <person name="Chovatia M."/>
            <person name="Cooper J."/>
            <person name="Damon W."/>
            <person name="Desjardin D."/>
            <person name="Finy P."/>
            <person name="Geml J."/>
            <person name="Haridas S."/>
            <person name="Hughes K."/>
            <person name="Justo A."/>
            <person name="Karasinski D."/>
            <person name="Kautmanova I."/>
            <person name="Kiss B."/>
            <person name="Kocsube S."/>
            <person name="Kotiranta H."/>
            <person name="LaButti K.M."/>
            <person name="Lechner B.E."/>
            <person name="Liimatainen K."/>
            <person name="Lipzen A."/>
            <person name="Lukacs Z."/>
            <person name="Mihaltcheva S."/>
            <person name="Morgado L.N."/>
            <person name="Niskanen T."/>
            <person name="Noordeloos M.E."/>
            <person name="Ohm R.A."/>
            <person name="Ortiz-Santana B."/>
            <person name="Ovrebo C."/>
            <person name="Racz N."/>
            <person name="Riley R."/>
            <person name="Savchenko A."/>
            <person name="Shiryaev A."/>
            <person name="Soop K."/>
            <person name="Spirin V."/>
            <person name="Szebenyi C."/>
            <person name="Tomsovsky M."/>
            <person name="Tulloss R.E."/>
            <person name="Uehling J."/>
            <person name="Grigoriev I.V."/>
            <person name="Vagvolgyi C."/>
            <person name="Papp T."/>
            <person name="Martin F.M."/>
            <person name="Miettinen O."/>
            <person name="Hibbett D.S."/>
            <person name="Nagy L.G."/>
        </authorList>
    </citation>
    <scope>NUCLEOTIDE SEQUENCE [LARGE SCALE GENOMIC DNA]</scope>
    <source>
        <strain evidence="6 7">CBS 166.37</strain>
    </source>
</reference>
<evidence type="ECO:0000313" key="7">
    <source>
        <dbReference type="Proteomes" id="UP000308652"/>
    </source>
</evidence>
<dbReference type="GO" id="GO:0005737">
    <property type="term" value="C:cytoplasm"/>
    <property type="evidence" value="ECO:0007669"/>
    <property type="project" value="TreeGrafter"/>
</dbReference>
<dbReference type="PANTHER" id="PTHR12400:SF108">
    <property type="entry name" value="KINASE"/>
    <property type="match status" value="1"/>
</dbReference>
<evidence type="ECO:0000256" key="2">
    <source>
        <dbReference type="ARBA" id="ARBA00022679"/>
    </source>
</evidence>
<comment type="similarity">
    <text evidence="1 4">Belongs to the inositol phosphokinase (IPK) family.</text>
</comment>
<dbReference type="GO" id="GO:0046854">
    <property type="term" value="P:phosphatidylinositol phosphate biosynthetic process"/>
    <property type="evidence" value="ECO:0007669"/>
    <property type="project" value="TreeGrafter"/>
</dbReference>
<dbReference type="InterPro" id="IPR038286">
    <property type="entry name" value="IPK_sf"/>
</dbReference>
<keyword evidence="2 4" id="KW-0808">Transferase</keyword>
<feature type="region of interest" description="Disordered" evidence="5">
    <location>
        <begin position="266"/>
        <end position="291"/>
    </location>
</feature>
<dbReference type="GO" id="GO:0005634">
    <property type="term" value="C:nucleus"/>
    <property type="evidence" value="ECO:0007669"/>
    <property type="project" value="TreeGrafter"/>
</dbReference>
<evidence type="ECO:0000256" key="4">
    <source>
        <dbReference type="RuleBase" id="RU363090"/>
    </source>
</evidence>
<keyword evidence="7" id="KW-1185">Reference proteome</keyword>
<dbReference type="EC" id="2.7.-.-" evidence="4"/>
<dbReference type="AlphaFoldDB" id="A0A5C3LHN4"/>
<protein>
    <recommendedName>
        <fullName evidence="4">Kinase</fullName>
        <ecNumber evidence="4">2.7.-.-</ecNumber>
    </recommendedName>
</protein>
<dbReference type="InterPro" id="IPR005522">
    <property type="entry name" value="IPK"/>
</dbReference>
<dbReference type="Gene3D" id="3.30.470.160">
    <property type="entry name" value="Inositol polyphosphate kinase"/>
    <property type="match status" value="1"/>
</dbReference>
<dbReference type="OrthoDB" id="338650at2759"/>
<feature type="compositionally biased region" description="Acidic residues" evidence="5">
    <location>
        <begin position="266"/>
        <end position="284"/>
    </location>
</feature>
<dbReference type="GO" id="GO:0000824">
    <property type="term" value="F:inositol-1,4,5,6-tetrakisphosphate 3-kinase activity"/>
    <property type="evidence" value="ECO:0007669"/>
    <property type="project" value="TreeGrafter"/>
</dbReference>
<dbReference type="SUPFAM" id="SSF56104">
    <property type="entry name" value="SAICAR synthase-like"/>
    <property type="match status" value="1"/>
</dbReference>
<dbReference type="GO" id="GO:0008440">
    <property type="term" value="F:inositol-1,4,5-trisphosphate 3-kinase activity"/>
    <property type="evidence" value="ECO:0007669"/>
    <property type="project" value="TreeGrafter"/>
</dbReference>
<keyword evidence="3 4" id="KW-0418">Kinase</keyword>
<evidence type="ECO:0000256" key="5">
    <source>
        <dbReference type="SAM" id="MobiDB-lite"/>
    </source>
</evidence>
<dbReference type="STRING" id="68775.A0A5C3LHN4"/>
<gene>
    <name evidence="6" type="ORF">BDQ12DRAFT_692302</name>
</gene>
<accession>A0A5C3LHN4</accession>
<sequence>MTDTPPVISTPPHALTSQVGGHAGVLTTEDGSLLIKPALPLELTFYESLQRDEAFAPLRPFIPKFLGTLKLEGEAKETAGEGITLEPVEGHKDSLVLENLSFPYSKPNILDIKLGTVLYDDSASAEKVARMVKTAQDTTSFESGVRLTGFQVHDNTTGLPVNTPKAYGKSIKVADLPDGIARFFPIGVPSISSPDSPPTDLPTPTNSGLPAHNLLPILQSLRGDIAEIREAFTSIHMRMVGASLLIVYEADWDLADAGVKKYLSEDAEGMDEDESEEESEDEAEGAPKKIPPPYVVKLIDFAHTKIMPGKGPDEGVLRGIDTVLSLLDGRIAEVQEAMKA</sequence>
<evidence type="ECO:0000256" key="1">
    <source>
        <dbReference type="ARBA" id="ARBA00007374"/>
    </source>
</evidence>
<dbReference type="PANTHER" id="PTHR12400">
    <property type="entry name" value="INOSITOL POLYPHOSPHATE KINASE"/>
    <property type="match status" value="1"/>
</dbReference>
<dbReference type="Proteomes" id="UP000308652">
    <property type="component" value="Unassembled WGS sequence"/>
</dbReference>
<proteinExistence type="inferred from homology"/>
<evidence type="ECO:0000313" key="6">
    <source>
        <dbReference type="EMBL" id="TFK32604.1"/>
    </source>
</evidence>
<dbReference type="Pfam" id="PF03770">
    <property type="entry name" value="IPK"/>
    <property type="match status" value="1"/>
</dbReference>